<evidence type="ECO:0000313" key="2">
    <source>
        <dbReference type="Proteomes" id="UP000019473"/>
    </source>
</evidence>
<protein>
    <submittedName>
        <fullName evidence="1">Uncharacterized protein</fullName>
    </submittedName>
</protein>
<evidence type="ECO:0000313" key="1">
    <source>
        <dbReference type="EMBL" id="EXJ63009.1"/>
    </source>
</evidence>
<dbReference type="GeneID" id="19178048"/>
<dbReference type="VEuPathDB" id="FungiDB:A1O7_03453"/>
<accession>W9WXL8</accession>
<dbReference type="HOGENOM" id="CLU_2043605_0_0_1"/>
<dbReference type="EMBL" id="AMGW01000002">
    <property type="protein sequence ID" value="EXJ63009.1"/>
    <property type="molecule type" value="Genomic_DNA"/>
</dbReference>
<keyword evidence="2" id="KW-1185">Reference proteome</keyword>
<dbReference type="Proteomes" id="UP000019473">
    <property type="component" value="Unassembled WGS sequence"/>
</dbReference>
<dbReference type="OrthoDB" id="5428890at2759"/>
<dbReference type="eggNOG" id="ENOG502SK62">
    <property type="taxonomic scope" value="Eukaryota"/>
</dbReference>
<dbReference type="RefSeq" id="XP_007755663.1">
    <property type="nucleotide sequence ID" value="XM_007757473.1"/>
</dbReference>
<reference evidence="1 2" key="1">
    <citation type="submission" date="2013-03" db="EMBL/GenBank/DDBJ databases">
        <title>The Genome Sequence of Cladophialophora yegresii CBS 114405.</title>
        <authorList>
            <consortium name="The Broad Institute Genomics Platform"/>
            <person name="Cuomo C."/>
            <person name="de Hoog S."/>
            <person name="Gorbushina A."/>
            <person name="Walker B."/>
            <person name="Young S.K."/>
            <person name="Zeng Q."/>
            <person name="Gargeya S."/>
            <person name="Fitzgerald M."/>
            <person name="Haas B."/>
            <person name="Abouelleil A."/>
            <person name="Allen A.W."/>
            <person name="Alvarado L."/>
            <person name="Arachchi H.M."/>
            <person name="Berlin A.M."/>
            <person name="Chapman S.B."/>
            <person name="Gainer-Dewar J."/>
            <person name="Goldberg J."/>
            <person name="Griggs A."/>
            <person name="Gujja S."/>
            <person name="Hansen M."/>
            <person name="Howarth C."/>
            <person name="Imamovic A."/>
            <person name="Ireland A."/>
            <person name="Larimer J."/>
            <person name="McCowan C."/>
            <person name="Murphy C."/>
            <person name="Pearson M."/>
            <person name="Poon T.W."/>
            <person name="Priest M."/>
            <person name="Roberts A."/>
            <person name="Saif S."/>
            <person name="Shea T."/>
            <person name="Sisk P."/>
            <person name="Sykes S."/>
            <person name="Wortman J."/>
            <person name="Nusbaum C."/>
            <person name="Birren B."/>
        </authorList>
    </citation>
    <scope>NUCLEOTIDE SEQUENCE [LARGE SCALE GENOMIC DNA]</scope>
    <source>
        <strain evidence="1 2">CBS 114405</strain>
    </source>
</reference>
<organism evidence="1 2">
    <name type="scientific">Cladophialophora yegresii CBS 114405</name>
    <dbReference type="NCBI Taxonomy" id="1182544"/>
    <lineage>
        <taxon>Eukaryota</taxon>
        <taxon>Fungi</taxon>
        <taxon>Dikarya</taxon>
        <taxon>Ascomycota</taxon>
        <taxon>Pezizomycotina</taxon>
        <taxon>Eurotiomycetes</taxon>
        <taxon>Chaetothyriomycetidae</taxon>
        <taxon>Chaetothyriales</taxon>
        <taxon>Herpotrichiellaceae</taxon>
        <taxon>Cladophialophora</taxon>
    </lineage>
</organism>
<feature type="non-terminal residue" evidence="1">
    <location>
        <position position="1"/>
    </location>
</feature>
<dbReference type="AlphaFoldDB" id="W9WXL8"/>
<sequence length="121" mass="14006">DFFRLPRSFNARTITKVAGSNVQWTTRRTSHLEVSGNDCDVAVFYCGSVLELYQRSKHSNIFPDGFLSETRKTMSLLLPKSETSLRKWLVNEKRQLGLDSSVLACPYLRASERNIRCFDYY</sequence>
<proteinExistence type="predicted"/>
<name>W9WXL8_9EURO</name>
<comment type="caution">
    <text evidence="1">The sequence shown here is derived from an EMBL/GenBank/DDBJ whole genome shotgun (WGS) entry which is preliminary data.</text>
</comment>
<gene>
    <name evidence="1" type="ORF">A1O7_03453</name>
</gene>